<accession>A0A2S6N169</accession>
<dbReference type="Pfam" id="PF00535">
    <property type="entry name" value="Glycos_transf_2"/>
    <property type="match status" value="1"/>
</dbReference>
<dbReference type="InterPro" id="IPR001173">
    <property type="entry name" value="Glyco_trans_2-like"/>
</dbReference>
<reference evidence="2 3" key="1">
    <citation type="journal article" date="2018" name="Arch. Microbiol.">
        <title>New insights into the metabolic potential of the phototrophic purple bacterium Rhodopila globiformis DSM 161(T) from its draft genome sequence and evidence for a vanadium-dependent nitrogenase.</title>
        <authorList>
            <person name="Imhoff J.F."/>
            <person name="Rahn T."/>
            <person name="Kunzel S."/>
            <person name="Neulinger S.C."/>
        </authorList>
    </citation>
    <scope>NUCLEOTIDE SEQUENCE [LARGE SCALE GENOMIC DNA]</scope>
    <source>
        <strain evidence="2 3">DSM 16996</strain>
    </source>
</reference>
<evidence type="ECO:0000259" key="1">
    <source>
        <dbReference type="Pfam" id="PF00535"/>
    </source>
</evidence>
<evidence type="ECO:0000313" key="3">
    <source>
        <dbReference type="Proteomes" id="UP000239089"/>
    </source>
</evidence>
<dbReference type="GO" id="GO:0016740">
    <property type="term" value="F:transferase activity"/>
    <property type="evidence" value="ECO:0007669"/>
    <property type="project" value="UniProtKB-KW"/>
</dbReference>
<dbReference type="PANTHER" id="PTHR43685">
    <property type="entry name" value="GLYCOSYLTRANSFERASE"/>
    <property type="match status" value="1"/>
</dbReference>
<evidence type="ECO:0000313" key="2">
    <source>
        <dbReference type="EMBL" id="PPQ28371.1"/>
    </source>
</evidence>
<proteinExistence type="predicted"/>
<organism evidence="2 3">
    <name type="scientific">Rhodoblastus sphagnicola</name>
    <dbReference type="NCBI Taxonomy" id="333368"/>
    <lineage>
        <taxon>Bacteria</taxon>
        <taxon>Pseudomonadati</taxon>
        <taxon>Pseudomonadota</taxon>
        <taxon>Alphaproteobacteria</taxon>
        <taxon>Hyphomicrobiales</taxon>
        <taxon>Rhodoblastaceae</taxon>
        <taxon>Rhodoblastus</taxon>
    </lineage>
</organism>
<name>A0A2S6N169_9HYPH</name>
<dbReference type="AlphaFoldDB" id="A0A2S6N169"/>
<sequence length="297" mass="33072">MLAISVIIPHLNQPDALDACLSSLEAQSLDRDLFEIVVVDNGSSAPPADVISRHPGVRLLEEKRPGPGPARNTGVAGALGHILAFIDADCRAHPDWLASISSTLASSPPGVVLGGDVRIWRPNANRPRAIEAYESVFGYRSQLYIEKHGYAGTLNLAMHREDFDRVGPFAGIEIAEDMDWGKRACAANVQFRYVAEMVVFHPARASMTELYAKWDRHIAHYRRMAESDPAWRVRWFVRALLVLASPLAGALTVMTSDRIEGLRERRQAIAVMGAVRWHRALTMLSLLRREPRVAWNR</sequence>
<protein>
    <submittedName>
        <fullName evidence="2">Glycosyl transferase</fullName>
    </submittedName>
</protein>
<keyword evidence="3" id="KW-1185">Reference proteome</keyword>
<dbReference type="InterPro" id="IPR029044">
    <property type="entry name" value="Nucleotide-diphossugar_trans"/>
</dbReference>
<dbReference type="Proteomes" id="UP000239089">
    <property type="component" value="Unassembled WGS sequence"/>
</dbReference>
<keyword evidence="2" id="KW-0808">Transferase</keyword>
<dbReference type="InterPro" id="IPR050834">
    <property type="entry name" value="Glycosyltransf_2"/>
</dbReference>
<dbReference type="PANTHER" id="PTHR43685:SF3">
    <property type="entry name" value="SLR2126 PROTEIN"/>
    <property type="match status" value="1"/>
</dbReference>
<dbReference type="Gene3D" id="3.90.550.10">
    <property type="entry name" value="Spore Coat Polysaccharide Biosynthesis Protein SpsA, Chain A"/>
    <property type="match status" value="1"/>
</dbReference>
<dbReference type="SUPFAM" id="SSF53448">
    <property type="entry name" value="Nucleotide-diphospho-sugar transferases"/>
    <property type="match status" value="1"/>
</dbReference>
<gene>
    <name evidence="2" type="ORF">CCR94_18005</name>
</gene>
<feature type="domain" description="Glycosyltransferase 2-like" evidence="1">
    <location>
        <begin position="5"/>
        <end position="142"/>
    </location>
</feature>
<dbReference type="OrthoDB" id="6653642at2"/>
<comment type="caution">
    <text evidence="2">The sequence shown here is derived from an EMBL/GenBank/DDBJ whole genome shotgun (WGS) entry which is preliminary data.</text>
</comment>
<dbReference type="EMBL" id="NHSJ01000111">
    <property type="protein sequence ID" value="PPQ28371.1"/>
    <property type="molecule type" value="Genomic_DNA"/>
</dbReference>